<dbReference type="Pfam" id="PF06945">
    <property type="entry name" value="DUF1289"/>
    <property type="match status" value="1"/>
</dbReference>
<name>A0ABT0GNZ2_9HYPH</name>
<dbReference type="Proteomes" id="UP001431221">
    <property type="component" value="Unassembled WGS sequence"/>
</dbReference>
<keyword evidence="2" id="KW-1185">Reference proteome</keyword>
<dbReference type="EMBL" id="JALNMJ010000002">
    <property type="protein sequence ID" value="MCK7611136.1"/>
    <property type="molecule type" value="Genomic_DNA"/>
</dbReference>
<protein>
    <submittedName>
        <fullName evidence="1">DUF1289 domain-containing protein</fullName>
    </submittedName>
</protein>
<sequence>MKSPCIKTCQIDRQTGLCLGCLRTLDEISSWASYSDGQRADILADLGNRRPAGGTSGSRA</sequence>
<proteinExistence type="predicted"/>
<comment type="caution">
    <text evidence="1">The sequence shown here is derived from an EMBL/GenBank/DDBJ whole genome shotgun (WGS) entry which is preliminary data.</text>
</comment>
<dbReference type="InterPro" id="IPR010710">
    <property type="entry name" value="DUF1289"/>
</dbReference>
<dbReference type="RefSeq" id="WP_248150575.1">
    <property type="nucleotide sequence ID" value="NZ_JALNMJ010000002.1"/>
</dbReference>
<evidence type="ECO:0000313" key="1">
    <source>
        <dbReference type="EMBL" id="MCK7611136.1"/>
    </source>
</evidence>
<dbReference type="PANTHER" id="PTHR35175:SF2">
    <property type="entry name" value="DUF1289 DOMAIN-CONTAINING PROTEIN"/>
    <property type="match status" value="1"/>
</dbReference>
<accession>A0ABT0GNZ2</accession>
<organism evidence="1 2">
    <name type="scientific">Roseibium sediminicola</name>
    <dbReference type="NCBI Taxonomy" id="2933272"/>
    <lineage>
        <taxon>Bacteria</taxon>
        <taxon>Pseudomonadati</taxon>
        <taxon>Pseudomonadota</taxon>
        <taxon>Alphaproteobacteria</taxon>
        <taxon>Hyphomicrobiales</taxon>
        <taxon>Stappiaceae</taxon>
        <taxon>Roseibium</taxon>
    </lineage>
</organism>
<dbReference type="PANTHER" id="PTHR35175">
    <property type="entry name" value="DUF1289 DOMAIN-CONTAINING PROTEIN"/>
    <property type="match status" value="1"/>
</dbReference>
<gene>
    <name evidence="1" type="ORF">M0H32_03090</name>
</gene>
<reference evidence="1" key="1">
    <citation type="submission" date="2022-04" db="EMBL/GenBank/DDBJ databases">
        <title>Roseibium sp. CAU 1639 isolated from mud.</title>
        <authorList>
            <person name="Kim W."/>
        </authorList>
    </citation>
    <scope>NUCLEOTIDE SEQUENCE</scope>
    <source>
        <strain evidence="1">CAU 1639</strain>
    </source>
</reference>
<evidence type="ECO:0000313" key="2">
    <source>
        <dbReference type="Proteomes" id="UP001431221"/>
    </source>
</evidence>